<reference evidence="2" key="1">
    <citation type="submission" date="2023-07" db="EMBL/GenBank/DDBJ databases">
        <authorList>
            <consortium name="AG Swart"/>
            <person name="Singh M."/>
            <person name="Singh A."/>
            <person name="Seah K."/>
            <person name="Emmerich C."/>
        </authorList>
    </citation>
    <scope>NUCLEOTIDE SEQUENCE</scope>
    <source>
        <strain evidence="2">DP1</strain>
    </source>
</reference>
<proteinExistence type="predicted"/>
<gene>
    <name evidence="2" type="ORF">ECRASSUSDP1_LOCUS874</name>
</gene>
<sequence>MGARNARGLVNNDPNEFHQSNEDSFKAALWLKVLKFDFNFDHDDLQSTIQSTFTVDCTNDLGEQILPHTAHIIEMEFRKFMYLNFLSILIPNKKAPFQKEDCEKNKKTYYTTAYFPSPYIDRFWRLCIVHDDCYDRFCDEFVGGYIHRDFDSGLAIHRNEDEEIPEEFRDTDKIQVKREQHDAYKRYKITRKHIKELQPNELFWPKYPSERCFLTDYRYEVVIKINTIDEIIQSIALQYHKEPDLINQESYMACIVRLAWENMQSFITNAEEKKLPAGCKEKANDHKLSNHAYKPVEQFQKILYHRFPHTFAETLMDRFMVEGVTASRWILEYIKFICLSTLSKSELFPSDIVDRVWHLHMTYTKHYKDMINSIEGVVPDHTQECCHKVDDGDQKEVYQDTLTFYESVFKDSPPEDIWPDPDEEFGDDKDRLIGVNLYRLTLMHYGLNQNPNLLGIAPIAGMDEVKFSVGNLQTKFLKSFFLRKIRRKRVPYKEDPLNWRRNYKVKNIYKTSHCKEFEVPNFDYKRLEKATEKSQIDVSKAGGSDLLVSGGLAIMKNAFDEKSIKSLNYYEEIVQYFPEKFKTVIYPFTLDDIADDAWAGNDILFMIPEMLRTVKFLKVNNIKNDLLENEYFLRCKRSEIKIHPDEYYEDYNSDGMETFQDDTNNSMLDEEEQVK</sequence>
<organism evidence="2 3">
    <name type="scientific">Euplotes crassus</name>
    <dbReference type="NCBI Taxonomy" id="5936"/>
    <lineage>
        <taxon>Eukaryota</taxon>
        <taxon>Sar</taxon>
        <taxon>Alveolata</taxon>
        <taxon>Ciliophora</taxon>
        <taxon>Intramacronucleata</taxon>
        <taxon>Spirotrichea</taxon>
        <taxon>Hypotrichia</taxon>
        <taxon>Euplotida</taxon>
        <taxon>Euplotidae</taxon>
        <taxon>Moneuplotes</taxon>
    </lineage>
</organism>
<feature type="region of interest" description="Disordered" evidence="1">
    <location>
        <begin position="653"/>
        <end position="675"/>
    </location>
</feature>
<dbReference type="AlphaFoldDB" id="A0AAD1X5K6"/>
<keyword evidence="3" id="KW-1185">Reference proteome</keyword>
<comment type="caution">
    <text evidence="2">The sequence shown here is derived from an EMBL/GenBank/DDBJ whole genome shotgun (WGS) entry which is preliminary data.</text>
</comment>
<evidence type="ECO:0000313" key="2">
    <source>
        <dbReference type="EMBL" id="CAI2359582.1"/>
    </source>
</evidence>
<dbReference type="Proteomes" id="UP001295684">
    <property type="component" value="Unassembled WGS sequence"/>
</dbReference>
<accession>A0AAD1X5K6</accession>
<protein>
    <submittedName>
        <fullName evidence="2">Uncharacterized protein</fullName>
    </submittedName>
</protein>
<evidence type="ECO:0000256" key="1">
    <source>
        <dbReference type="SAM" id="MobiDB-lite"/>
    </source>
</evidence>
<dbReference type="EMBL" id="CAMPGE010000823">
    <property type="protein sequence ID" value="CAI2359582.1"/>
    <property type="molecule type" value="Genomic_DNA"/>
</dbReference>
<name>A0AAD1X5K6_EUPCR</name>
<evidence type="ECO:0000313" key="3">
    <source>
        <dbReference type="Proteomes" id="UP001295684"/>
    </source>
</evidence>